<evidence type="ECO:0000256" key="1">
    <source>
        <dbReference type="SAM" id="MobiDB-lite"/>
    </source>
</evidence>
<organism evidence="2 3">
    <name type="scientific">Prorocentrum cordatum</name>
    <dbReference type="NCBI Taxonomy" id="2364126"/>
    <lineage>
        <taxon>Eukaryota</taxon>
        <taxon>Sar</taxon>
        <taxon>Alveolata</taxon>
        <taxon>Dinophyceae</taxon>
        <taxon>Prorocentrales</taxon>
        <taxon>Prorocentraceae</taxon>
        <taxon>Prorocentrum</taxon>
    </lineage>
</organism>
<dbReference type="Proteomes" id="UP001189429">
    <property type="component" value="Unassembled WGS sequence"/>
</dbReference>
<feature type="compositionally biased region" description="Basic and acidic residues" evidence="1">
    <location>
        <begin position="71"/>
        <end position="81"/>
    </location>
</feature>
<sequence>MAKPRGALPAALSGADLVEAAVRAAILAKGARRTVAAVARATAAAVLSARAAPSPPPAGSGRAEGACAEVQVRDDSEDKGKDKYMGKVLRRRRRRQRLAEAKRTAAAAADAMDEDVINDEWADDLRCDAAGRDVPLAGEPRAAAVAAAPLALAAPVEAVAAPVGLALTEMSEDVAAACVRAVAGRLDAEPATIVEALEAEFRASGIDIGALAAGCGGRPPR</sequence>
<feature type="region of interest" description="Disordered" evidence="1">
    <location>
        <begin position="49"/>
        <end position="81"/>
    </location>
</feature>
<evidence type="ECO:0000313" key="3">
    <source>
        <dbReference type="Proteomes" id="UP001189429"/>
    </source>
</evidence>
<gene>
    <name evidence="2" type="ORF">PCOR1329_LOCUS15541</name>
</gene>
<proteinExistence type="predicted"/>
<comment type="caution">
    <text evidence="2">The sequence shown here is derived from an EMBL/GenBank/DDBJ whole genome shotgun (WGS) entry which is preliminary data.</text>
</comment>
<reference evidence="2" key="1">
    <citation type="submission" date="2023-10" db="EMBL/GenBank/DDBJ databases">
        <authorList>
            <person name="Chen Y."/>
            <person name="Shah S."/>
            <person name="Dougan E. K."/>
            <person name="Thang M."/>
            <person name="Chan C."/>
        </authorList>
    </citation>
    <scope>NUCLEOTIDE SEQUENCE [LARGE SCALE GENOMIC DNA]</scope>
</reference>
<accession>A0ABN9QZ41</accession>
<protein>
    <submittedName>
        <fullName evidence="2">Uncharacterized protein</fullName>
    </submittedName>
</protein>
<keyword evidence="3" id="KW-1185">Reference proteome</keyword>
<dbReference type="EMBL" id="CAUYUJ010004704">
    <property type="protein sequence ID" value="CAK0810641.1"/>
    <property type="molecule type" value="Genomic_DNA"/>
</dbReference>
<name>A0ABN9QZ41_9DINO</name>
<evidence type="ECO:0000313" key="2">
    <source>
        <dbReference type="EMBL" id="CAK0810641.1"/>
    </source>
</evidence>